<reference evidence="2 3" key="1">
    <citation type="journal article" date="2018" name="IMA Fungus">
        <title>IMA Genome-F 9: Draft genome sequence of Annulohypoxylon stygium, Aspergillus mulundensis, Berkeleyomyces basicola (syn. Thielaviopsis basicola), Ceratocystis smalleyi, two Cercospora beticola strains, Coleophoma cylindrospora, Fusarium fracticaudum, Phialophora cf. hyalina, and Morchella septimelata.</title>
        <authorList>
            <person name="Wingfield B.D."/>
            <person name="Bills G.F."/>
            <person name="Dong Y."/>
            <person name="Huang W."/>
            <person name="Nel W.J."/>
            <person name="Swalarsk-Parry B.S."/>
            <person name="Vaghefi N."/>
            <person name="Wilken P.M."/>
            <person name="An Z."/>
            <person name="de Beer Z.W."/>
            <person name="De Vos L."/>
            <person name="Chen L."/>
            <person name="Duong T.A."/>
            <person name="Gao Y."/>
            <person name="Hammerbacher A."/>
            <person name="Kikkert J.R."/>
            <person name="Li Y."/>
            <person name="Li H."/>
            <person name="Li K."/>
            <person name="Li Q."/>
            <person name="Liu X."/>
            <person name="Ma X."/>
            <person name="Naidoo K."/>
            <person name="Pethybridge S.J."/>
            <person name="Sun J."/>
            <person name="Steenkamp E.T."/>
            <person name="van der Nest M.A."/>
            <person name="van Wyk S."/>
            <person name="Wingfield M.J."/>
            <person name="Xiong C."/>
            <person name="Yue Q."/>
            <person name="Zhang X."/>
        </authorList>
    </citation>
    <scope>NUCLEOTIDE SEQUENCE [LARGE SCALE GENOMIC DNA]</scope>
    <source>
        <strain evidence="2 3">DSM 5745</strain>
    </source>
</reference>
<dbReference type="EMBL" id="PVWQ01000013">
    <property type="protein sequence ID" value="RDW65675.1"/>
    <property type="molecule type" value="Genomic_DNA"/>
</dbReference>
<name>A0A3D8QV77_9EURO</name>
<keyword evidence="3" id="KW-1185">Reference proteome</keyword>
<evidence type="ECO:0000256" key="1">
    <source>
        <dbReference type="SAM" id="MobiDB-lite"/>
    </source>
</evidence>
<dbReference type="AlphaFoldDB" id="A0A3D8QV77"/>
<evidence type="ECO:0000313" key="3">
    <source>
        <dbReference type="Proteomes" id="UP000256690"/>
    </source>
</evidence>
<comment type="caution">
    <text evidence="2">The sequence shown here is derived from an EMBL/GenBank/DDBJ whole genome shotgun (WGS) entry which is preliminary data.</text>
</comment>
<organism evidence="2 3">
    <name type="scientific">Aspergillus mulundensis</name>
    <dbReference type="NCBI Taxonomy" id="1810919"/>
    <lineage>
        <taxon>Eukaryota</taxon>
        <taxon>Fungi</taxon>
        <taxon>Dikarya</taxon>
        <taxon>Ascomycota</taxon>
        <taxon>Pezizomycotina</taxon>
        <taxon>Eurotiomycetes</taxon>
        <taxon>Eurotiomycetidae</taxon>
        <taxon>Eurotiales</taxon>
        <taxon>Aspergillaceae</taxon>
        <taxon>Aspergillus</taxon>
        <taxon>Aspergillus subgen. Nidulantes</taxon>
    </lineage>
</organism>
<dbReference type="Proteomes" id="UP000256690">
    <property type="component" value="Unassembled WGS sequence"/>
</dbReference>
<feature type="region of interest" description="Disordered" evidence="1">
    <location>
        <begin position="87"/>
        <end position="120"/>
    </location>
</feature>
<proteinExistence type="predicted"/>
<gene>
    <name evidence="2" type="ORF">DSM5745_09414</name>
</gene>
<dbReference type="RefSeq" id="XP_026599778.1">
    <property type="nucleotide sequence ID" value="XM_026751430.1"/>
</dbReference>
<accession>A0A3D8QV77</accession>
<evidence type="ECO:0000313" key="2">
    <source>
        <dbReference type="EMBL" id="RDW65675.1"/>
    </source>
</evidence>
<dbReference type="GeneID" id="38119784"/>
<protein>
    <submittedName>
        <fullName evidence="2">Uncharacterized protein</fullName>
    </submittedName>
</protein>
<sequence>MLQSYECLQCGTFAQQICFARHPRYITPQVRSLQYVNTLNTRFSPADLGPPMEDDGTPRPYDPAEYLPVQELPEAPEHREIRILITPPDETPAPAPTPIPTRPTTPAPVSPTGRGMRPPGPNDVRRAALLRAALGSDPVPRRWERQPQPVAIPTNWDPGEPPYPDAPPIELREMRDRIYNELIEDSLMMGRVDRAVSIARRAMSRIVASSRAMRQGLVDDALDARQAYAVSTRLRRLNAQCRVLVRFYADLTEGLGELEEVVAQKRTFFAHLNERIEGL</sequence>
<feature type="compositionally biased region" description="Pro residues" evidence="1">
    <location>
        <begin position="89"/>
        <end position="109"/>
    </location>
</feature>